<gene>
    <name evidence="6" type="primary">6054228</name>
    <name evidence="5" type="ORF">CpipJ_CPIJ019863</name>
</gene>
<dbReference type="EnsemblMetazoa" id="CPIJ019863-RA">
    <property type="protein sequence ID" value="CPIJ019863-PA"/>
    <property type="gene ID" value="CPIJ019863"/>
</dbReference>
<feature type="compositionally biased region" description="Low complexity" evidence="3">
    <location>
        <begin position="191"/>
        <end position="202"/>
    </location>
</feature>
<evidence type="ECO:0000256" key="3">
    <source>
        <dbReference type="SAM" id="MobiDB-lite"/>
    </source>
</evidence>
<dbReference type="VEuPathDB" id="VectorBase:CPIJ019863"/>
<name>B0XKK8_CULQU</name>
<dbReference type="STRING" id="7176.B0XKK8"/>
<sequence length="240" mass="27197">MLCFNCSDYGHTSKNCKKEAVCFNCSLQHTVEPSEGERCILDPYCKHCKGAHPATSKECPKYKKEVAIIKIQVETGVTFAEARREYEKRNQAHGLPTHAEVVGAQKRLEAIGKDNEKDNEIRLLKEEIEKLKNTAMDKNKDEVITSLRYELEQTKRLSSALMKKLRENKFAKNDSEIESDKDSSEKEGSPKQAKFAKGQAGKLQDNISSQPEKNPRRGRGRPRKTPTLEPGKFDAEMHST</sequence>
<evidence type="ECO:0000259" key="4">
    <source>
        <dbReference type="PROSITE" id="PS50158"/>
    </source>
</evidence>
<dbReference type="EMBL" id="DS233876">
    <property type="protein sequence ID" value="EDS32059.1"/>
    <property type="molecule type" value="Genomic_DNA"/>
</dbReference>
<evidence type="ECO:0000313" key="5">
    <source>
        <dbReference type="EMBL" id="EDS32059.1"/>
    </source>
</evidence>
<dbReference type="InterPro" id="IPR001878">
    <property type="entry name" value="Znf_CCHC"/>
</dbReference>
<organism>
    <name type="scientific">Culex quinquefasciatus</name>
    <name type="common">Southern house mosquito</name>
    <name type="synonym">Culex pungens</name>
    <dbReference type="NCBI Taxonomy" id="7176"/>
    <lineage>
        <taxon>Eukaryota</taxon>
        <taxon>Metazoa</taxon>
        <taxon>Ecdysozoa</taxon>
        <taxon>Arthropoda</taxon>
        <taxon>Hexapoda</taxon>
        <taxon>Insecta</taxon>
        <taxon>Pterygota</taxon>
        <taxon>Neoptera</taxon>
        <taxon>Endopterygota</taxon>
        <taxon>Diptera</taxon>
        <taxon>Nematocera</taxon>
        <taxon>Culicoidea</taxon>
        <taxon>Culicidae</taxon>
        <taxon>Culicinae</taxon>
        <taxon>Culicini</taxon>
        <taxon>Culex</taxon>
        <taxon>Culex</taxon>
    </lineage>
</organism>
<dbReference type="PROSITE" id="PS50158">
    <property type="entry name" value="ZF_CCHC"/>
    <property type="match status" value="1"/>
</dbReference>
<dbReference type="InParanoid" id="B0XKK8"/>
<evidence type="ECO:0000313" key="7">
    <source>
        <dbReference type="Proteomes" id="UP000002320"/>
    </source>
</evidence>
<dbReference type="KEGG" id="cqu:CpipJ_CPIJ019863"/>
<keyword evidence="1" id="KW-0862">Zinc</keyword>
<protein>
    <recommendedName>
        <fullName evidence="4">CCHC-type domain-containing protein</fullName>
    </recommendedName>
</protein>
<dbReference type="Proteomes" id="UP000002320">
    <property type="component" value="Unassembled WGS sequence"/>
</dbReference>
<feature type="compositionally biased region" description="Basic and acidic residues" evidence="3">
    <location>
        <begin position="231"/>
        <end position="240"/>
    </location>
</feature>
<reference evidence="5" key="1">
    <citation type="submission" date="2007-03" db="EMBL/GenBank/DDBJ databases">
        <title>Annotation of Culex pipiens quinquefasciatus.</title>
        <authorList>
            <consortium name="The Broad Institute Genome Sequencing Platform"/>
            <person name="Atkinson P.W."/>
            <person name="Hemingway J."/>
            <person name="Christensen B.M."/>
            <person name="Higgs S."/>
            <person name="Kodira C."/>
            <person name="Hannick L."/>
            <person name="Megy K."/>
            <person name="O'Leary S."/>
            <person name="Pearson M."/>
            <person name="Haas B.J."/>
            <person name="Mauceli E."/>
            <person name="Wortman J.R."/>
            <person name="Lee N.H."/>
            <person name="Guigo R."/>
            <person name="Stanke M."/>
            <person name="Alvarado L."/>
            <person name="Amedeo P."/>
            <person name="Antoine C.H."/>
            <person name="Arensburger P."/>
            <person name="Bidwell S.L."/>
            <person name="Crawford M."/>
            <person name="Camaro F."/>
            <person name="Devon K."/>
            <person name="Engels R."/>
            <person name="Hammond M."/>
            <person name="Howarth C."/>
            <person name="Koehrsen M."/>
            <person name="Lawson D."/>
            <person name="Montgomery P."/>
            <person name="Nene V."/>
            <person name="Nusbaum C."/>
            <person name="Puiu D."/>
            <person name="Romero-Severson J."/>
            <person name="Severson D.W."/>
            <person name="Shumway M."/>
            <person name="Sisk P."/>
            <person name="Stolte C."/>
            <person name="Zeng Q."/>
            <person name="Eisenstadt E."/>
            <person name="Fraser-Liggett C."/>
            <person name="Strausberg R."/>
            <person name="Galagan J."/>
            <person name="Birren B."/>
            <person name="Collins F.H."/>
        </authorList>
    </citation>
    <scope>NUCLEOTIDE SEQUENCE [LARGE SCALE GENOMIC DNA]</scope>
    <source>
        <strain evidence="5">JHB</strain>
    </source>
</reference>
<feature type="domain" description="CCHC-type" evidence="4">
    <location>
        <begin position="3"/>
        <end position="18"/>
    </location>
</feature>
<dbReference type="HOGENOM" id="CLU_1157408_0_0_1"/>
<dbReference type="GO" id="GO:0008270">
    <property type="term" value="F:zinc ion binding"/>
    <property type="evidence" value="ECO:0007669"/>
    <property type="project" value="UniProtKB-KW"/>
</dbReference>
<reference evidence="6" key="2">
    <citation type="submission" date="2021-02" db="UniProtKB">
        <authorList>
            <consortium name="EnsemblMetazoa"/>
        </authorList>
    </citation>
    <scope>IDENTIFICATION</scope>
    <source>
        <strain evidence="6">JHB</strain>
    </source>
</reference>
<feature type="compositionally biased region" description="Basic and acidic residues" evidence="3">
    <location>
        <begin position="172"/>
        <end position="189"/>
    </location>
</feature>
<keyword evidence="1" id="KW-0479">Metal-binding</keyword>
<evidence type="ECO:0000256" key="1">
    <source>
        <dbReference type="PROSITE-ProRule" id="PRU00047"/>
    </source>
</evidence>
<accession>B0XKK8</accession>
<proteinExistence type="predicted"/>
<feature type="coiled-coil region" evidence="2">
    <location>
        <begin position="114"/>
        <end position="141"/>
    </location>
</feature>
<keyword evidence="1" id="KW-0863">Zinc-finger</keyword>
<evidence type="ECO:0000313" key="6">
    <source>
        <dbReference type="EnsemblMetazoa" id="CPIJ019863-PA"/>
    </source>
</evidence>
<keyword evidence="7" id="KW-1185">Reference proteome</keyword>
<feature type="region of interest" description="Disordered" evidence="3">
    <location>
        <begin position="172"/>
        <end position="240"/>
    </location>
</feature>
<dbReference type="GO" id="GO:0003676">
    <property type="term" value="F:nucleic acid binding"/>
    <property type="evidence" value="ECO:0007669"/>
    <property type="project" value="InterPro"/>
</dbReference>
<dbReference type="AlphaFoldDB" id="B0XKK8"/>
<evidence type="ECO:0000256" key="2">
    <source>
        <dbReference type="SAM" id="Coils"/>
    </source>
</evidence>
<keyword evidence="2" id="KW-0175">Coiled coil</keyword>